<accession>A0A9P0MZ27</accession>
<dbReference type="OrthoDB" id="10040649at2759"/>
<dbReference type="PANTHER" id="PTHR39072:SF2">
    <property type="match status" value="1"/>
</dbReference>
<feature type="compositionally biased region" description="Polar residues" evidence="6">
    <location>
        <begin position="182"/>
        <end position="195"/>
    </location>
</feature>
<comment type="caution">
    <text evidence="5">Lacks conserved residue(s) required for the propagation of feature annotation.</text>
</comment>
<name>A0A9P0MZ27_NEZVI</name>
<proteinExistence type="predicted"/>
<feature type="transmembrane region" description="Helical" evidence="7">
    <location>
        <begin position="3561"/>
        <end position="3583"/>
    </location>
</feature>
<feature type="compositionally biased region" description="Basic and acidic residues" evidence="6">
    <location>
        <begin position="1458"/>
        <end position="1472"/>
    </location>
</feature>
<feature type="compositionally biased region" description="Basic and acidic residues" evidence="6">
    <location>
        <begin position="2388"/>
        <end position="2399"/>
    </location>
</feature>
<evidence type="ECO:0000256" key="7">
    <source>
        <dbReference type="SAM" id="Phobius"/>
    </source>
</evidence>
<feature type="compositionally biased region" description="Basic residues" evidence="6">
    <location>
        <begin position="516"/>
        <end position="525"/>
    </location>
</feature>
<feature type="compositionally biased region" description="Acidic residues" evidence="6">
    <location>
        <begin position="1360"/>
        <end position="1373"/>
    </location>
</feature>
<dbReference type="Pfam" id="PF07645">
    <property type="entry name" value="EGF_CA"/>
    <property type="match status" value="1"/>
</dbReference>
<dbReference type="PANTHER" id="PTHR39072">
    <property type="entry name" value="RE48511P"/>
    <property type="match status" value="1"/>
</dbReference>
<keyword evidence="4 5" id="KW-1015">Disulfide bond</keyword>
<feature type="compositionally biased region" description="Polar residues" evidence="6">
    <location>
        <begin position="595"/>
        <end position="611"/>
    </location>
</feature>
<dbReference type="PROSITE" id="PS50024">
    <property type="entry name" value="SEA"/>
    <property type="match status" value="1"/>
</dbReference>
<feature type="domain" description="SEA" evidence="8">
    <location>
        <begin position="3347"/>
        <end position="3474"/>
    </location>
</feature>
<feature type="compositionally biased region" description="Basic and acidic residues" evidence="6">
    <location>
        <begin position="3090"/>
        <end position="3102"/>
    </location>
</feature>
<feature type="compositionally biased region" description="Acidic residues" evidence="6">
    <location>
        <begin position="436"/>
        <end position="468"/>
    </location>
</feature>
<dbReference type="SUPFAM" id="SSF57184">
    <property type="entry name" value="Growth factor receptor domain"/>
    <property type="match status" value="1"/>
</dbReference>
<evidence type="ECO:0000313" key="11">
    <source>
        <dbReference type="Proteomes" id="UP001152798"/>
    </source>
</evidence>
<feature type="compositionally biased region" description="Low complexity" evidence="6">
    <location>
        <begin position="469"/>
        <end position="478"/>
    </location>
</feature>
<dbReference type="SMART" id="SM00181">
    <property type="entry name" value="EGF"/>
    <property type="match status" value="2"/>
</dbReference>
<dbReference type="InterPro" id="IPR000152">
    <property type="entry name" value="EGF-type_Asp/Asn_hydroxyl_site"/>
</dbReference>
<dbReference type="Gene3D" id="2.10.25.10">
    <property type="entry name" value="Laminin"/>
    <property type="match status" value="1"/>
</dbReference>
<feature type="compositionally biased region" description="Low complexity" evidence="6">
    <location>
        <begin position="231"/>
        <end position="244"/>
    </location>
</feature>
<feature type="compositionally biased region" description="Polar residues" evidence="6">
    <location>
        <begin position="3704"/>
        <end position="3716"/>
    </location>
</feature>
<dbReference type="InterPro" id="IPR031866">
    <property type="entry name" value="DUF4758"/>
</dbReference>
<dbReference type="InterPro" id="IPR000082">
    <property type="entry name" value="SEA_dom"/>
</dbReference>
<dbReference type="PROSITE" id="PS01187">
    <property type="entry name" value="EGF_CA"/>
    <property type="match status" value="1"/>
</dbReference>
<dbReference type="InterPro" id="IPR018097">
    <property type="entry name" value="EGF_Ca-bd_CS"/>
</dbReference>
<feature type="non-terminal residue" evidence="10">
    <location>
        <position position="1"/>
    </location>
</feature>
<feature type="compositionally biased region" description="Acidic residues" evidence="6">
    <location>
        <begin position="1480"/>
        <end position="1498"/>
    </location>
</feature>
<evidence type="ECO:0000259" key="9">
    <source>
        <dbReference type="PROSITE" id="PS50026"/>
    </source>
</evidence>
<keyword evidence="7" id="KW-1133">Transmembrane helix</keyword>
<evidence type="ECO:0000313" key="10">
    <source>
        <dbReference type="EMBL" id="CAH1407668.1"/>
    </source>
</evidence>
<keyword evidence="2" id="KW-0732">Signal</keyword>
<feature type="compositionally biased region" description="Acidic residues" evidence="6">
    <location>
        <begin position="1338"/>
        <end position="1352"/>
    </location>
</feature>
<feature type="region of interest" description="Disordered" evidence="6">
    <location>
        <begin position="3619"/>
        <end position="3661"/>
    </location>
</feature>
<feature type="disulfide bond" evidence="5">
    <location>
        <begin position="3546"/>
        <end position="3555"/>
    </location>
</feature>
<feature type="region of interest" description="Disordered" evidence="6">
    <location>
        <begin position="913"/>
        <end position="953"/>
    </location>
</feature>
<keyword evidence="7" id="KW-0472">Membrane</keyword>
<feature type="domain" description="EGF-like" evidence="9">
    <location>
        <begin position="3521"/>
        <end position="3556"/>
    </location>
</feature>
<feature type="compositionally biased region" description="Acidic residues" evidence="6">
    <location>
        <begin position="329"/>
        <end position="341"/>
    </location>
</feature>
<feature type="compositionally biased region" description="Low complexity" evidence="6">
    <location>
        <begin position="371"/>
        <end position="388"/>
    </location>
</feature>
<evidence type="ECO:0000259" key="8">
    <source>
        <dbReference type="PROSITE" id="PS50024"/>
    </source>
</evidence>
<keyword evidence="7" id="KW-0812">Transmembrane</keyword>
<feature type="compositionally biased region" description="Low complexity" evidence="6">
    <location>
        <begin position="212"/>
        <end position="223"/>
    </location>
</feature>
<feature type="compositionally biased region" description="Polar residues" evidence="6">
    <location>
        <begin position="94"/>
        <end position="116"/>
    </location>
</feature>
<feature type="compositionally biased region" description="Polar residues" evidence="6">
    <location>
        <begin position="301"/>
        <end position="313"/>
    </location>
</feature>
<keyword evidence="3" id="KW-0677">Repeat</keyword>
<keyword evidence="11" id="KW-1185">Reference proteome</keyword>
<dbReference type="InterPro" id="IPR000742">
    <property type="entry name" value="EGF"/>
</dbReference>
<gene>
    <name evidence="10" type="ORF">NEZAVI_LOCUS15339</name>
</gene>
<dbReference type="CDD" id="cd00054">
    <property type="entry name" value="EGF_CA"/>
    <property type="match status" value="1"/>
</dbReference>
<feature type="compositionally biased region" description="Basic and acidic residues" evidence="6">
    <location>
        <begin position="3717"/>
        <end position="3727"/>
    </location>
</feature>
<feature type="compositionally biased region" description="Polar residues" evidence="6">
    <location>
        <begin position="401"/>
        <end position="412"/>
    </location>
</feature>
<feature type="compositionally biased region" description="Acidic residues" evidence="6">
    <location>
        <begin position="1409"/>
        <end position="1425"/>
    </location>
</feature>
<sequence>TKAIGTYIDNLYAQIIESSSSIIVDEEKKTAMPAITSTAVIGSKTYTTGLVRLIEGSVVKDDSTTFYESRVIGTLIDGRYAQIIESTSSFKSNVQPTSIPNIMATPTPNEDISPTIHSPLPSSSVIESSQNVEEDSEETTEDNKQKSRLNFASKTKASKASIRPFASRPRPTFHPKRKDPATTITRTSFTPTVTATPALKTKGFGSSRRFASNRSKSNNLSSSQDIRPTASSSRRFGGSRTRGGPSSGGYSASKGRFSSNPKPSVSPLPSRRPSFNYRTTGGVVRPSIGASSGRFGRIRPTASSNAFRPTSTAVEEINNDIGGPQGATEEPDNITPLDEETPTTSAPTTTESPRRANNPLLRFRRPPILQRAPTSATTTKPTTTTKRSNLLRRPDTRAVGVTTSRPRPTPNFNKARPRPANSLFLPRGLQRKPAINEEEEEEEREEEEDVEDEQPEEDIEDNEYEGSETAEQQSSTTTVLPKTAGRRGKGLSFLPIRPFSRRPRTKRQIEYGTRSYKSKFRRPSARKSTIDYEDEYEITPEPPRQTTSGRYHRTRNNKTKPKPTATKQPQQRERVRPSPVSSSARHQFTLRERSQTTPGTQRPTFRRNTNSPRRRTEATTVGRPKAPKLRTQTTEASPRTTSRRFSSSSRRTTSRSRFRDNDFDAYSPPPFDGTITVTHKIPSETTIPVVNNGKTEYKNVITAKPSFEVLGPYEYTTTTKDGKPIIQLTNELTSTLANGLMEVTKYFVLETPTTSVTFTPTTLRGRKTSFSHIVPSTVYEVKTEVSTVTPSLPNAPLANILLSQLLLGNLGIPNSQQVPQSPTTEFKTKTTTYVTTVTSHTSTILPLTFRGKEITTTIVDSSVQVITATEYLTETIVITPTAVAPINNQLNTLLLPALLQAQLLGQAQPAINPQPQQQFFGRDPLNNNDKLIEDDPELQFPSRDDPDVEEERKIREYPDDLPQIENRRRKKGKVKIKEHIPPDRVKPTSVVTVYVSGKHPGEFTTLLSTVLVDEETSNLRKREIRISDQKDDDYLITVSRLPQLKASEEIINNSAPYSSQTMIESSEIEMQSLDSAHQKHMKLFTVNAENTEDFSTGHFLLQGPADSAPEQRTALNRSNSLRIKRETEDQPIRKRIKIRVPIKRYRNEKGEEPSESMNNEDYVQKPDRGNFTDGIKNRRRVKVIKKKIESPLESTTSKNYRKRIVITKTRSYDQPTISSFQATDIQHEGLYSSPKRKRVLITKKKIQPTEITPPRKRIKITRRRPINSVILPSTIDSIDINDSPSEATMSTLYNYNYSIPSDSSNGEVTVSEVFMNGPEIPDIILLNEEDFFGIDQDNEDEQITENPLDTDSDGGKTEEDYLDNEQNNEEEQVTDTPISGKEIEGDFPVIDQNSAIEEKEEDQKSAIEEKEEDQNSSIEEKEEDQNSAIEEKEEDHNNEQEHFTANPLDIPESGEDIEEHKDKLPETTHSDETPFTTEQYNDDLYYENYDEYPTEDPEVINPINKTSETEIVTEPHTSLQDSKQSEENISENSKPITTTDSSSEEYTTEKLPLPKDNPTHSTSEKTDISPTSIASEQEEEETPILYEYVTKLVTTTRLRTYTYVVTRVSGNEQIVTSSTTVKPDIKTISVTELAPITTTTPAGMDEGRAYLGEHPRFNLATKKMSNGVEVIVAGNKATLPGHSNLRIVPTGSMKPITLAPSTLSDHMMMLLPQESQKPHNEFVTKTYMTTYTYLTTFAQEGSTVVSSREKVVSNIVTEEIKPSKTKLKDHFTLTASPDLTTGVYHTTYTYLNTLVDGELPLVVTSKKTVSNTVTEQPGFVQPSEVSLQDTNTYLSTVAYTKTLNEGNSMKIVSTEDVLTQVVITESDFLPSAVQSKAIEPTPITTDIVKTYYATYTYYNTKVEDGQTIVNTEVVTSSDVATETFTIQPKRKPVDIAPSRAPERIKPTLENTASPTPPLNLFATKTYLTTFTYFTTLLQENKIPSTVVSSSTKVVQNVVTESVNASLLNSNYLDELRSSINDHQQPIVATATMDDGGKMEITAMDASMVKATDKVDMIDVTSPSNIITGSTIIFFDESDEIDDNEDKSPDSTEKTHYEIAEKIEDSIVTTDVSSIESEDTTNPPSSKDDPVSSASTMSSTANPVKDIFGNLGINGFNALGPVLNAMADLFQNKFNSGKKNTTKLHQTFKPIPDDIPRPVYVPALDSDVAESQNLEGQNIFVDTMQRTRQTDRTNIEAALLSGGIPISPGQVITTNSDVIIGKPAVHGPRPPINKHFDKEVEGMKPPPLPQKGLWPRREQDRYPAHLIPQRNKPLEKFPPRREQFPAKVQPSISHKQHNKNNFIDLKHEGTEIKFPSTQVHSKPLEAALHSSKPIDIFQKPIPNGNKVSPEGHRNQWPTLKDRPNLPAIYLDDTADLRPPAIQTLSPNEAYFKEQSVYSPVKVPQYNNFDRPNKTVEDSSVIGEQLSPKLPSAEPFADQLFVNIQPSQVANVIIPHGVPTALIYNRDPEMPSQKGEIINDPSPYPDAEVGIGGVAGLIQPEDENVFHGAILPVNAVKMDIPVSPQAISPQVDPFSRFHKEEKKNGEHYYKKPVHKSQQPFNSGIGLDYMTPPPPLPSSLVAEDINFHIGVKGELIDQEGEYSLKNEYQAEDGDFDVDLSEDMRIKHGLFFNRTHNEPSDFGGIKVLPPPQHFSNYSGTSDGVSFSVINSKPVILGSDTTETQPPIIKGKPGVSKFVNNSEATVSVGQMTNLKPNDELDIPSNPLYNVHSSAIIRKPQILMKQNRTNPKPFDNTVYTMNIDEKPPIQTFGHAPGLPFELPPPIEMDPVRHTSRPVFDRNSEVAGLTPPAIIRPHDPKIHLPTWRPPSRKRPPPPYKFELPVTSTDRTKKPLLPETEMPPPPPVPTEVLSPPNPIETGYFTPHQKKTVPMEKNEIYKYSTTSSPESINPILGGSLKVEEISPKPEVITADSKVINSNPKIPSDDNRNKLDSQLSENKLSPTYVKPNTFTAAFTNELIIASETVVDDDIAQSSTHALKVITRPTQLISSGSTTIFKDYHEKSSVFHIKPTRVVQSHRTIIPIHIKTENSTTEEETSVKENEKEPITSESELKLSNVVYKPPAISPSPTIHVVTHTLTTTVTTTESSIIHSKGQKPSTHTLIVTKTLMSTVLDTVTEVHTIVKPTNILSTVTTTIPQATTTVYPTISTQQPKTETKLEKNKIQYNDVQEIHKQLPDRTFMKEQKSGNHQQVSNMNDNDSILVVMTDQNTNQKLNNFGSNLEPAPEIEGPNTEVNEVAPNVLLSGFLSQFHSQSECKPDCKATRNERCQKINSVLRCVCRPGFARMFPDQPCKPTYTYSMTVPLERNGKDKLTFAPFLLDSSSSAYQNFAEVTRESLDRMIMQSELRDVYHGMAVTGFQKDNKEGNVLANFYIQLSENLDDERIAQILRKYLLSSNYSVGGTDLHTSGSNINHLKAEDFNECLDPKFHDCSENAQCFNLRGTYTCSCKEGFTDLSHNTLYPGRVCSADMIGCERCNYHGNCYLRNGEEEMCECFHWYAGQFCQINLKVLLLILVLVGVSLGVLLVVCLVLSCIRQKPRRVVPPGFRLRPPLPPDKRAMISIDTASEASIDPPPFLNQPRVERPKPCRKTSKAPSPPVSFGGGTMEQRDRSLTVMIPRAKYRPVPSSNLLTMSTFGPEQKLLKYLTPDKQGSRSTSRKPSNSTNHSHEASREHQIPKKPQSPHLRKPSTGALVSAGFEVSATVGRTKELQECFIAEPHTDLGQPGFSTIRTADSSIIVDNPPPPTLEGELLDTTKIDLLTVSEARSYDETTIHPATKTLRNPYDKNDDSHTMVERDIGSTFVMPQSQLFKPDRSNGSDISNFDSL</sequence>
<feature type="domain" description="EGF-like" evidence="9">
    <location>
        <begin position="3471"/>
        <end position="3510"/>
    </location>
</feature>
<dbReference type="Proteomes" id="UP001152798">
    <property type="component" value="Chromosome 7"/>
</dbReference>
<feature type="compositionally biased region" description="Polar residues" evidence="6">
    <location>
        <begin position="1503"/>
        <end position="1522"/>
    </location>
</feature>
<feature type="region of interest" description="Disordered" evidence="6">
    <location>
        <begin position="2377"/>
        <end position="2399"/>
    </location>
</feature>
<dbReference type="EMBL" id="OV725083">
    <property type="protein sequence ID" value="CAH1407668.1"/>
    <property type="molecule type" value="Genomic_DNA"/>
</dbReference>
<reference evidence="10" key="1">
    <citation type="submission" date="2022-01" db="EMBL/GenBank/DDBJ databases">
        <authorList>
            <person name="King R."/>
        </authorList>
    </citation>
    <scope>NUCLEOTIDE SEQUENCE</scope>
</reference>
<feature type="region of interest" description="Disordered" evidence="6">
    <location>
        <begin position="2275"/>
        <end position="2294"/>
    </location>
</feature>
<feature type="compositionally biased region" description="Basic residues" evidence="6">
    <location>
        <begin position="550"/>
        <end position="561"/>
    </location>
</feature>
<feature type="region of interest" description="Disordered" evidence="6">
    <location>
        <begin position="3083"/>
        <end position="3102"/>
    </location>
</feature>
<organism evidence="10 11">
    <name type="scientific">Nezara viridula</name>
    <name type="common">Southern green stink bug</name>
    <name type="synonym">Cimex viridulus</name>
    <dbReference type="NCBI Taxonomy" id="85310"/>
    <lineage>
        <taxon>Eukaryota</taxon>
        <taxon>Metazoa</taxon>
        <taxon>Ecdysozoa</taxon>
        <taxon>Arthropoda</taxon>
        <taxon>Hexapoda</taxon>
        <taxon>Insecta</taxon>
        <taxon>Pterygota</taxon>
        <taxon>Neoptera</taxon>
        <taxon>Paraneoptera</taxon>
        <taxon>Hemiptera</taxon>
        <taxon>Heteroptera</taxon>
        <taxon>Panheteroptera</taxon>
        <taxon>Pentatomomorpha</taxon>
        <taxon>Pentatomoidea</taxon>
        <taxon>Pentatomidae</taxon>
        <taxon>Pentatominae</taxon>
        <taxon>Nezara</taxon>
    </lineage>
</organism>
<feature type="region of interest" description="Disordered" evidence="6">
    <location>
        <begin position="2107"/>
        <end position="2138"/>
    </location>
</feature>
<feature type="region of interest" description="Disordered" evidence="6">
    <location>
        <begin position="1148"/>
        <end position="1173"/>
    </location>
</feature>
<feature type="compositionally biased region" description="Basic and acidic residues" evidence="6">
    <location>
        <begin position="942"/>
        <end position="953"/>
    </location>
</feature>
<feature type="compositionally biased region" description="Low complexity" evidence="6">
    <location>
        <begin position="261"/>
        <end position="274"/>
    </location>
</feature>
<feature type="compositionally biased region" description="Low complexity" evidence="6">
    <location>
        <begin position="639"/>
        <end position="651"/>
    </location>
</feature>
<evidence type="ECO:0000256" key="2">
    <source>
        <dbReference type="ARBA" id="ARBA00022729"/>
    </source>
</evidence>
<feature type="region of interest" description="Disordered" evidence="6">
    <location>
        <begin position="2964"/>
        <end position="2985"/>
    </location>
</feature>
<feature type="region of interest" description="Disordered" evidence="6">
    <location>
        <begin position="3858"/>
        <end position="3877"/>
    </location>
</feature>
<feature type="compositionally biased region" description="Low complexity" evidence="6">
    <location>
        <begin position="342"/>
        <end position="351"/>
    </location>
</feature>
<dbReference type="PROSITE" id="PS50026">
    <property type="entry name" value="EGF_3"/>
    <property type="match status" value="2"/>
</dbReference>
<feature type="region of interest" description="Disordered" evidence="6">
    <location>
        <begin position="2843"/>
        <end position="2900"/>
    </location>
</feature>
<evidence type="ECO:0000256" key="5">
    <source>
        <dbReference type="PROSITE-ProRule" id="PRU00076"/>
    </source>
</evidence>
<feature type="region of interest" description="Disordered" evidence="6">
    <location>
        <begin position="3697"/>
        <end position="3740"/>
    </location>
</feature>
<feature type="region of interest" description="Disordered" evidence="6">
    <location>
        <begin position="94"/>
        <end position="667"/>
    </location>
</feature>
<feature type="compositionally biased region" description="Polar residues" evidence="6">
    <location>
        <begin position="3868"/>
        <end position="3877"/>
    </location>
</feature>
<dbReference type="PROSITE" id="PS00022">
    <property type="entry name" value="EGF_1"/>
    <property type="match status" value="1"/>
</dbReference>
<evidence type="ECO:0000256" key="3">
    <source>
        <dbReference type="ARBA" id="ARBA00022737"/>
    </source>
</evidence>
<keyword evidence="1 5" id="KW-0245">EGF-like domain</keyword>
<dbReference type="SMART" id="SM00179">
    <property type="entry name" value="EGF_CA"/>
    <property type="match status" value="1"/>
</dbReference>
<evidence type="ECO:0000256" key="6">
    <source>
        <dbReference type="SAM" id="MobiDB-lite"/>
    </source>
</evidence>
<dbReference type="FunFam" id="2.10.25.10:FF:000038">
    <property type="entry name" value="Fibrillin 2"/>
    <property type="match status" value="1"/>
</dbReference>
<dbReference type="InterPro" id="IPR049883">
    <property type="entry name" value="NOTCH1_EGF-like"/>
</dbReference>
<evidence type="ECO:0000256" key="1">
    <source>
        <dbReference type="ARBA" id="ARBA00022536"/>
    </source>
</evidence>
<feature type="compositionally biased region" description="Low complexity" evidence="6">
    <location>
        <begin position="118"/>
        <end position="129"/>
    </location>
</feature>
<evidence type="ECO:0000256" key="4">
    <source>
        <dbReference type="ARBA" id="ARBA00023157"/>
    </source>
</evidence>
<dbReference type="GO" id="GO:0005509">
    <property type="term" value="F:calcium ion binding"/>
    <property type="evidence" value="ECO:0007669"/>
    <property type="project" value="InterPro"/>
</dbReference>
<dbReference type="PROSITE" id="PS00010">
    <property type="entry name" value="ASX_HYDROXYL"/>
    <property type="match status" value="1"/>
</dbReference>
<dbReference type="Pfam" id="PF15950">
    <property type="entry name" value="DUF4758"/>
    <property type="match status" value="1"/>
</dbReference>
<dbReference type="InterPro" id="IPR009030">
    <property type="entry name" value="Growth_fac_rcpt_cys_sf"/>
</dbReference>
<dbReference type="InterPro" id="IPR001881">
    <property type="entry name" value="EGF-like_Ca-bd_dom"/>
</dbReference>
<feature type="compositionally biased region" description="Polar residues" evidence="6">
    <location>
        <begin position="2107"/>
        <end position="2124"/>
    </location>
</feature>
<protein>
    <submittedName>
        <fullName evidence="10">Uncharacterized protein</fullName>
    </submittedName>
</protein>
<feature type="region of interest" description="Disordered" evidence="6">
    <location>
        <begin position="1338"/>
        <end position="1580"/>
    </location>
</feature>